<dbReference type="GO" id="GO:0044027">
    <property type="term" value="P:negative regulation of gene expression via chromosomal CpG island methylation"/>
    <property type="evidence" value="ECO:0007669"/>
    <property type="project" value="TreeGrafter"/>
</dbReference>
<dbReference type="GO" id="GO:0005721">
    <property type="term" value="C:pericentric heterochromatin"/>
    <property type="evidence" value="ECO:0007669"/>
    <property type="project" value="TreeGrafter"/>
</dbReference>
<dbReference type="PANTHER" id="PTHR47161:SF1">
    <property type="entry name" value="LYMPHOID-SPECIFIC HELICASE"/>
    <property type="match status" value="1"/>
</dbReference>
<gene>
    <name evidence="3" type="ORF">NCGR_LOCUS53699</name>
</gene>
<feature type="compositionally biased region" description="Basic and acidic residues" evidence="1">
    <location>
        <begin position="51"/>
        <end position="62"/>
    </location>
</feature>
<dbReference type="Proteomes" id="UP000604825">
    <property type="component" value="Unassembled WGS sequence"/>
</dbReference>
<accession>A0A811RKG3</accession>
<dbReference type="GO" id="GO:0003682">
    <property type="term" value="F:chromatin binding"/>
    <property type="evidence" value="ECO:0007669"/>
    <property type="project" value="TreeGrafter"/>
</dbReference>
<dbReference type="Gene3D" id="3.40.50.10810">
    <property type="entry name" value="Tandem AAA-ATPase domain"/>
    <property type="match status" value="1"/>
</dbReference>
<dbReference type="GO" id="GO:0005634">
    <property type="term" value="C:nucleus"/>
    <property type="evidence" value="ECO:0007669"/>
    <property type="project" value="TreeGrafter"/>
</dbReference>
<feature type="region of interest" description="Disordered" evidence="1">
    <location>
        <begin position="1"/>
        <end position="62"/>
    </location>
</feature>
<keyword evidence="4" id="KW-1185">Reference proteome</keyword>
<dbReference type="InterPro" id="IPR027417">
    <property type="entry name" value="P-loop_NTPase"/>
</dbReference>
<sequence length="231" mass="26255">MGHPIPPLDGGASHTVRMEPPVAMHPAPIPDLLGTSPRVDRGARRAASLPSRERHPTAEGHRLRNSKCRLLREMKRIPMDNKLLLTGTPLLNNLAMLRSLLNFILLHIFSSHQFGPDWFLVLRTIFVRFCPCGKRLLREDAEASMFLMDHMALWLVSALLGYLQRHRPDRFLVSLEQICGVIAACFGRAAQKIWHHGCLFNNKFLDCEPLSVPEIESLPQPFAMILCFWLL</sequence>
<dbReference type="EMBL" id="CAJGYO010000015">
    <property type="protein sequence ID" value="CAD6270407.1"/>
    <property type="molecule type" value="Genomic_DNA"/>
</dbReference>
<evidence type="ECO:0000313" key="4">
    <source>
        <dbReference type="Proteomes" id="UP000604825"/>
    </source>
</evidence>
<feature type="domain" description="SNF2 N-terminal" evidence="2">
    <location>
        <begin position="59"/>
        <end position="114"/>
    </location>
</feature>
<dbReference type="PANTHER" id="PTHR47161">
    <property type="entry name" value="LYMPHOID-SPECIFIC HELICASE"/>
    <property type="match status" value="1"/>
</dbReference>
<dbReference type="InterPro" id="IPR000330">
    <property type="entry name" value="SNF2_N"/>
</dbReference>
<proteinExistence type="predicted"/>
<name>A0A811RKG3_9POAL</name>
<dbReference type="Pfam" id="PF00176">
    <property type="entry name" value="SNF2-rel_dom"/>
    <property type="match status" value="1"/>
</dbReference>
<dbReference type="AlphaFoldDB" id="A0A811RKG3"/>
<organism evidence="3 4">
    <name type="scientific">Miscanthus lutarioriparius</name>
    <dbReference type="NCBI Taxonomy" id="422564"/>
    <lineage>
        <taxon>Eukaryota</taxon>
        <taxon>Viridiplantae</taxon>
        <taxon>Streptophyta</taxon>
        <taxon>Embryophyta</taxon>
        <taxon>Tracheophyta</taxon>
        <taxon>Spermatophyta</taxon>
        <taxon>Magnoliopsida</taxon>
        <taxon>Liliopsida</taxon>
        <taxon>Poales</taxon>
        <taxon>Poaceae</taxon>
        <taxon>PACMAD clade</taxon>
        <taxon>Panicoideae</taxon>
        <taxon>Andropogonodae</taxon>
        <taxon>Andropogoneae</taxon>
        <taxon>Saccharinae</taxon>
        <taxon>Miscanthus</taxon>
    </lineage>
</organism>
<evidence type="ECO:0000313" key="3">
    <source>
        <dbReference type="EMBL" id="CAD6270407.1"/>
    </source>
</evidence>
<dbReference type="SUPFAM" id="SSF52540">
    <property type="entry name" value="P-loop containing nucleoside triphosphate hydrolases"/>
    <property type="match status" value="1"/>
</dbReference>
<dbReference type="GO" id="GO:0006346">
    <property type="term" value="P:DNA methylation-dependent constitutive heterochromatin formation"/>
    <property type="evidence" value="ECO:0007669"/>
    <property type="project" value="TreeGrafter"/>
</dbReference>
<comment type="caution">
    <text evidence="3">The sequence shown here is derived from an EMBL/GenBank/DDBJ whole genome shotgun (WGS) entry which is preliminary data.</text>
</comment>
<reference evidence="3" key="1">
    <citation type="submission" date="2020-10" db="EMBL/GenBank/DDBJ databases">
        <authorList>
            <person name="Han B."/>
            <person name="Lu T."/>
            <person name="Zhao Q."/>
            <person name="Huang X."/>
            <person name="Zhao Y."/>
        </authorList>
    </citation>
    <scope>NUCLEOTIDE SEQUENCE</scope>
</reference>
<evidence type="ECO:0000256" key="1">
    <source>
        <dbReference type="SAM" id="MobiDB-lite"/>
    </source>
</evidence>
<dbReference type="InterPro" id="IPR038718">
    <property type="entry name" value="SNF2-like_sf"/>
</dbReference>
<dbReference type="GO" id="GO:0005524">
    <property type="term" value="F:ATP binding"/>
    <property type="evidence" value="ECO:0007669"/>
    <property type="project" value="InterPro"/>
</dbReference>
<protein>
    <recommendedName>
        <fullName evidence="2">SNF2 N-terminal domain-containing protein</fullName>
    </recommendedName>
</protein>
<dbReference type="GO" id="GO:0031508">
    <property type="term" value="P:pericentric heterochromatin formation"/>
    <property type="evidence" value="ECO:0007669"/>
    <property type="project" value="TreeGrafter"/>
</dbReference>
<evidence type="ECO:0000259" key="2">
    <source>
        <dbReference type="Pfam" id="PF00176"/>
    </source>
</evidence>